<dbReference type="eggNOG" id="KOG1601">
    <property type="taxonomic scope" value="Eukaryota"/>
</dbReference>
<accession>M7Z8A1</accession>
<proteinExistence type="predicted"/>
<dbReference type="InterPro" id="IPR045279">
    <property type="entry name" value="ARR-like"/>
</dbReference>
<dbReference type="InterPro" id="IPR009057">
    <property type="entry name" value="Homeodomain-like_sf"/>
</dbReference>
<keyword evidence="3" id="KW-0238">DNA-binding</keyword>
<dbReference type="GO" id="GO:0003677">
    <property type="term" value="F:DNA binding"/>
    <property type="evidence" value="ECO:0007669"/>
    <property type="project" value="UniProtKB-KW"/>
</dbReference>
<dbReference type="PANTHER" id="PTHR43874:SF86">
    <property type="entry name" value="TWO-COMPONENT RESPONSE REGULATOR ORR26"/>
    <property type="match status" value="1"/>
</dbReference>
<dbReference type="GO" id="GO:0000160">
    <property type="term" value="P:phosphorelay signal transduction system"/>
    <property type="evidence" value="ECO:0007669"/>
    <property type="project" value="UniProtKB-KW"/>
</dbReference>
<evidence type="ECO:0000256" key="3">
    <source>
        <dbReference type="ARBA" id="ARBA00023125"/>
    </source>
</evidence>
<keyword evidence="5" id="KW-0539">Nucleus</keyword>
<dbReference type="STRING" id="4572.M7Z8A1"/>
<evidence type="ECO:0008006" key="7">
    <source>
        <dbReference type="Google" id="ProtNLM"/>
    </source>
</evidence>
<evidence type="ECO:0000256" key="4">
    <source>
        <dbReference type="ARBA" id="ARBA00023163"/>
    </source>
</evidence>
<dbReference type="InterPro" id="IPR006447">
    <property type="entry name" value="Myb_dom_plants"/>
</dbReference>
<name>M7Z8A1_TRIUA</name>
<dbReference type="GO" id="GO:0009736">
    <property type="term" value="P:cytokinin-activated signaling pathway"/>
    <property type="evidence" value="ECO:0007669"/>
    <property type="project" value="InterPro"/>
</dbReference>
<dbReference type="AlphaFoldDB" id="M7Z8A1"/>
<dbReference type="NCBIfam" id="TIGR01557">
    <property type="entry name" value="myb_SHAQKYF"/>
    <property type="match status" value="1"/>
</dbReference>
<evidence type="ECO:0000256" key="2">
    <source>
        <dbReference type="ARBA" id="ARBA00023015"/>
    </source>
</evidence>
<evidence type="ECO:0000256" key="5">
    <source>
        <dbReference type="ARBA" id="ARBA00023242"/>
    </source>
</evidence>
<dbReference type="EMBL" id="KD166527">
    <property type="protein sequence ID" value="EMS55826.1"/>
    <property type="molecule type" value="Genomic_DNA"/>
</dbReference>
<evidence type="ECO:0000313" key="6">
    <source>
        <dbReference type="EMBL" id="EMS55826.1"/>
    </source>
</evidence>
<sequence>MALHGSEPVLSIILSFLPLETVEEALDSLKRGVAKNEELDLVVAEVHPGNAEMDTLVLFHHILNALEVPLITMCAYDEAVSARMTLGTCFNVVKPLDTETVNFLRMRALQHRSIKNHRSETEDEKQDALNANVYSENLGWFLWSSELHEKFLQAVEVLGPSATARNIHQYMNAKDLNLTIQHVASHLQKHRLRAQRQRLSHDEEGYQHYASMKEFSEMMSSAYKAPSAKPNNHLATTQTQFTHGVASSIWDMYPGMVWPHMEGSSAASAMWYNYPGKQWGQVGESSAGARVSQTNARPPPVLTHGTKSIWDWYRESLQYFNESLSYKREKDTKDDVHAAVTPQEDTMNEVHAAVTLQKDTMDEAHAAVTLQKDTMDEAHAAVTPHEVNEVPAAAMGAGYLVDLAGNALLDGIDNYHPAAENAQSEPFSDWDWEEVEKFLTNQMEGPGQEQQGIELVDLLQVDGISPEELLQVDEAWNQALQQANPANVVEDEPMAEEPAAGDAPVSDPANQSGVAGNVFGVWSPQFAGDDYGMPF</sequence>
<dbReference type="OMA" id="WDINITI"/>
<dbReference type="Gene3D" id="1.10.10.60">
    <property type="entry name" value="Homeodomain-like"/>
    <property type="match status" value="1"/>
</dbReference>
<reference evidence="6" key="1">
    <citation type="journal article" date="2013" name="Nature">
        <title>Draft genome of the wheat A-genome progenitor Triticum urartu.</title>
        <authorList>
            <person name="Ling H.Q."/>
            <person name="Zhao S."/>
            <person name="Liu D."/>
            <person name="Wang J."/>
            <person name="Sun H."/>
            <person name="Zhang C."/>
            <person name="Fan H."/>
            <person name="Li D."/>
            <person name="Dong L."/>
            <person name="Tao Y."/>
            <person name="Gao C."/>
            <person name="Wu H."/>
            <person name="Li Y."/>
            <person name="Cui Y."/>
            <person name="Guo X."/>
            <person name="Zheng S."/>
            <person name="Wang B."/>
            <person name="Yu K."/>
            <person name="Liang Q."/>
            <person name="Yang W."/>
            <person name="Lou X."/>
            <person name="Chen J."/>
            <person name="Feng M."/>
            <person name="Jian J."/>
            <person name="Zhang X."/>
            <person name="Luo G."/>
            <person name="Jiang Y."/>
            <person name="Liu J."/>
            <person name="Wang Z."/>
            <person name="Sha Y."/>
            <person name="Zhang B."/>
            <person name="Wu H."/>
            <person name="Tang D."/>
            <person name="Shen Q."/>
            <person name="Xue P."/>
            <person name="Zou S."/>
            <person name="Wang X."/>
            <person name="Liu X."/>
            <person name="Wang F."/>
            <person name="Yang Y."/>
            <person name="An X."/>
            <person name="Dong Z."/>
            <person name="Zhang K."/>
            <person name="Zhang X."/>
            <person name="Luo M.C."/>
            <person name="Dvorak J."/>
            <person name="Tong Y."/>
            <person name="Wang J."/>
            <person name="Yang H."/>
            <person name="Li Z."/>
            <person name="Wang D."/>
            <person name="Zhang A."/>
            <person name="Wang J."/>
        </authorList>
    </citation>
    <scope>NUCLEOTIDE SEQUENCE</scope>
</reference>
<dbReference type="PANTHER" id="PTHR43874">
    <property type="entry name" value="TWO-COMPONENT RESPONSE REGULATOR"/>
    <property type="match status" value="1"/>
</dbReference>
<gene>
    <name evidence="6" type="ORF">TRIUR3_26994</name>
</gene>
<organism evidence="6">
    <name type="scientific">Triticum urartu</name>
    <name type="common">Red wild einkorn</name>
    <name type="synonym">Crithodium urartu</name>
    <dbReference type="NCBI Taxonomy" id="4572"/>
    <lineage>
        <taxon>Eukaryota</taxon>
        <taxon>Viridiplantae</taxon>
        <taxon>Streptophyta</taxon>
        <taxon>Embryophyta</taxon>
        <taxon>Tracheophyta</taxon>
        <taxon>Spermatophyta</taxon>
        <taxon>Magnoliopsida</taxon>
        <taxon>Liliopsida</taxon>
        <taxon>Poales</taxon>
        <taxon>Poaceae</taxon>
        <taxon>BOP clade</taxon>
        <taxon>Pooideae</taxon>
        <taxon>Triticodae</taxon>
        <taxon>Triticeae</taxon>
        <taxon>Triticinae</taxon>
        <taxon>Triticum</taxon>
    </lineage>
</organism>
<dbReference type="SUPFAM" id="SSF46689">
    <property type="entry name" value="Homeodomain-like"/>
    <property type="match status" value="1"/>
</dbReference>
<keyword evidence="1" id="KW-0902">Two-component regulatory system</keyword>
<keyword evidence="4" id="KW-0804">Transcription</keyword>
<keyword evidence="2" id="KW-0805">Transcription regulation</keyword>
<evidence type="ECO:0000256" key="1">
    <source>
        <dbReference type="ARBA" id="ARBA00023012"/>
    </source>
</evidence>
<protein>
    <recommendedName>
        <fullName evidence="7">Response regulatory domain-containing protein</fullName>
    </recommendedName>
</protein>